<dbReference type="Proteomes" id="UP001515480">
    <property type="component" value="Unassembled WGS sequence"/>
</dbReference>
<accession>A0AB34J060</accession>
<organism evidence="3 4">
    <name type="scientific">Prymnesium parvum</name>
    <name type="common">Toxic golden alga</name>
    <dbReference type="NCBI Taxonomy" id="97485"/>
    <lineage>
        <taxon>Eukaryota</taxon>
        <taxon>Haptista</taxon>
        <taxon>Haptophyta</taxon>
        <taxon>Prymnesiophyceae</taxon>
        <taxon>Prymnesiales</taxon>
        <taxon>Prymnesiaceae</taxon>
        <taxon>Prymnesium</taxon>
    </lineage>
</organism>
<evidence type="ECO:0000313" key="3">
    <source>
        <dbReference type="EMBL" id="KAL1510797.1"/>
    </source>
</evidence>
<keyword evidence="1" id="KW-0812">Transmembrane</keyword>
<dbReference type="EMBL" id="JBGBPQ010000015">
    <property type="protein sequence ID" value="KAL1510797.1"/>
    <property type="molecule type" value="Genomic_DNA"/>
</dbReference>
<feature type="transmembrane region" description="Helical" evidence="1">
    <location>
        <begin position="75"/>
        <end position="97"/>
    </location>
</feature>
<evidence type="ECO:0000313" key="4">
    <source>
        <dbReference type="Proteomes" id="UP001515480"/>
    </source>
</evidence>
<reference evidence="3 4" key="1">
    <citation type="journal article" date="2024" name="Science">
        <title>Giant polyketide synthase enzymes in the biosynthesis of giant marine polyether toxins.</title>
        <authorList>
            <person name="Fallon T.R."/>
            <person name="Shende V.V."/>
            <person name="Wierzbicki I.H."/>
            <person name="Pendleton A.L."/>
            <person name="Watervoot N.F."/>
            <person name="Auber R.P."/>
            <person name="Gonzalez D.J."/>
            <person name="Wisecaver J.H."/>
            <person name="Moore B.S."/>
        </authorList>
    </citation>
    <scope>NUCLEOTIDE SEQUENCE [LARGE SCALE GENOMIC DNA]</scope>
    <source>
        <strain evidence="3 4">12B1</strain>
    </source>
</reference>
<dbReference type="AlphaFoldDB" id="A0AB34J060"/>
<gene>
    <name evidence="3" type="ORF">AB1Y20_007082</name>
</gene>
<feature type="transmembrane region" description="Helical" evidence="1">
    <location>
        <begin position="117"/>
        <end position="135"/>
    </location>
</feature>
<proteinExistence type="predicted"/>
<evidence type="ECO:0000256" key="2">
    <source>
        <dbReference type="SAM" id="SignalP"/>
    </source>
</evidence>
<evidence type="ECO:0008006" key="5">
    <source>
        <dbReference type="Google" id="ProtNLM"/>
    </source>
</evidence>
<protein>
    <recommendedName>
        <fullName evidence="5">Transmembrane protein 163</fullName>
    </recommendedName>
</protein>
<evidence type="ECO:0000256" key="1">
    <source>
        <dbReference type="SAM" id="Phobius"/>
    </source>
</evidence>
<feature type="signal peptide" evidence="2">
    <location>
        <begin position="1"/>
        <end position="19"/>
    </location>
</feature>
<name>A0AB34J060_PRYPA</name>
<feature type="transmembrane region" description="Helical" evidence="1">
    <location>
        <begin position="43"/>
        <end position="63"/>
    </location>
</feature>
<feature type="chain" id="PRO_5044318939" description="Transmembrane protein 163" evidence="2">
    <location>
        <begin position="20"/>
        <end position="167"/>
    </location>
</feature>
<comment type="caution">
    <text evidence="3">The sequence shown here is derived from an EMBL/GenBank/DDBJ whole genome shotgun (WGS) entry which is preliminary data.</text>
</comment>
<sequence>MRLRTTLTLACAFTALVAALDVVSMCYPPWMKELPRLWIARCRITFDCAAFIASGAVCAHMRSRQLPLPARAIAWLKYVASLGWCAIAGVSAAGTIWSAVELARGDHPDVVVGTANFLWETVLVAAVVLYCAHVLHHSDLESDSAVGRESLVVERGEQCACDGPSCH</sequence>
<keyword evidence="1" id="KW-0472">Membrane</keyword>
<keyword evidence="2" id="KW-0732">Signal</keyword>
<keyword evidence="1" id="KW-1133">Transmembrane helix</keyword>
<keyword evidence="4" id="KW-1185">Reference proteome</keyword>